<dbReference type="InterPro" id="IPR029044">
    <property type="entry name" value="Nucleotide-diphossugar_trans"/>
</dbReference>
<dbReference type="Gene3D" id="3.90.550.10">
    <property type="entry name" value="Spore Coat Polysaccharide Biosynthesis Protein SpsA, Chain A"/>
    <property type="match status" value="1"/>
</dbReference>
<dbReference type="EMBL" id="JALPRX010000031">
    <property type="protein sequence ID" value="MCK8784398.1"/>
    <property type="molecule type" value="Genomic_DNA"/>
</dbReference>
<feature type="domain" description="Nucleotidyl transferase" evidence="1">
    <location>
        <begin position="8"/>
        <end position="226"/>
    </location>
</feature>
<dbReference type="AlphaFoldDB" id="A0A9X1Y6F7"/>
<evidence type="ECO:0000313" key="2">
    <source>
        <dbReference type="EMBL" id="MCK8784398.1"/>
    </source>
</evidence>
<dbReference type="InterPro" id="IPR050486">
    <property type="entry name" value="Mannose-1P_guanyltransferase"/>
</dbReference>
<sequence length="234" mass="24990">MKPLGLDAVVLAGGLGTRLRSVVSDVPKPMAPVAGRPFLAWLLDRLARAGVARVVLSTGYLGHVIRDTIGERHAGMEIDYVQEESPLGTGGATYAALGACTTERAIVLNGDTWLEADLRAMATLAPEADLVLAVRRVPDRSRYGSILTRNGRVTGVAEKGGSGPGLINGGIYVMRRDMPQVRPQPERFSLETALLAEPGELDVRSYTAEGEFLDIGTPEDFAAAQDLIPLWATR</sequence>
<dbReference type="InterPro" id="IPR005835">
    <property type="entry name" value="NTP_transferase_dom"/>
</dbReference>
<keyword evidence="3" id="KW-1185">Reference proteome</keyword>
<comment type="caution">
    <text evidence="2">The sequence shown here is derived from an EMBL/GenBank/DDBJ whole genome shotgun (WGS) entry which is preliminary data.</text>
</comment>
<dbReference type="PANTHER" id="PTHR22572">
    <property type="entry name" value="SUGAR-1-PHOSPHATE GUANYL TRANSFERASE"/>
    <property type="match status" value="1"/>
</dbReference>
<proteinExistence type="predicted"/>
<evidence type="ECO:0000313" key="3">
    <source>
        <dbReference type="Proteomes" id="UP001139516"/>
    </source>
</evidence>
<reference evidence="2" key="1">
    <citation type="submission" date="2022-04" db="EMBL/GenBank/DDBJ databases">
        <title>Roseomonas acroporae sp. nov., isolated from coral Acropora digitifera.</title>
        <authorList>
            <person name="Sun H."/>
        </authorList>
    </citation>
    <scope>NUCLEOTIDE SEQUENCE</scope>
    <source>
        <strain evidence="2">NAR14</strain>
    </source>
</reference>
<accession>A0A9X1Y6F7</accession>
<dbReference type="Pfam" id="PF00483">
    <property type="entry name" value="NTP_transferase"/>
    <property type="match status" value="1"/>
</dbReference>
<protein>
    <submittedName>
        <fullName evidence="2">Nucleotidyltransferase family protein</fullName>
    </submittedName>
</protein>
<gene>
    <name evidence="2" type="ORF">M0638_08405</name>
</gene>
<organism evidence="2 3">
    <name type="scientific">Roseomonas acroporae</name>
    <dbReference type="NCBI Taxonomy" id="2937791"/>
    <lineage>
        <taxon>Bacteria</taxon>
        <taxon>Pseudomonadati</taxon>
        <taxon>Pseudomonadota</taxon>
        <taxon>Alphaproteobacteria</taxon>
        <taxon>Acetobacterales</taxon>
        <taxon>Roseomonadaceae</taxon>
        <taxon>Roseomonas</taxon>
    </lineage>
</organism>
<dbReference type="Proteomes" id="UP001139516">
    <property type="component" value="Unassembled WGS sequence"/>
</dbReference>
<dbReference type="RefSeq" id="WP_248666524.1">
    <property type="nucleotide sequence ID" value="NZ_JALPRX010000031.1"/>
</dbReference>
<dbReference type="CDD" id="cd06915">
    <property type="entry name" value="NTP_transferase_WcbM_like"/>
    <property type="match status" value="1"/>
</dbReference>
<evidence type="ECO:0000259" key="1">
    <source>
        <dbReference type="Pfam" id="PF00483"/>
    </source>
</evidence>
<dbReference type="SUPFAM" id="SSF53448">
    <property type="entry name" value="Nucleotide-diphospho-sugar transferases"/>
    <property type="match status" value="1"/>
</dbReference>
<name>A0A9X1Y6F7_9PROT</name>